<evidence type="ECO:0000256" key="8">
    <source>
        <dbReference type="ARBA" id="ARBA00022967"/>
    </source>
</evidence>
<protein>
    <submittedName>
        <fullName evidence="17">4Fe-4S dicluster domain-containing protein</fullName>
    </submittedName>
</protein>
<dbReference type="InterPro" id="IPR036010">
    <property type="entry name" value="2Fe-2S_ferredoxin-like_sf"/>
</dbReference>
<dbReference type="InterPro" id="IPR050340">
    <property type="entry name" value="Cytosolic_Fe-S_CAF"/>
</dbReference>
<dbReference type="InterPro" id="IPR049830">
    <property type="entry name" value="HndD"/>
</dbReference>
<dbReference type="PROSITE" id="PS51085">
    <property type="entry name" value="2FE2S_FER_2"/>
    <property type="match status" value="1"/>
</dbReference>
<dbReference type="PROSITE" id="PS51379">
    <property type="entry name" value="4FE4S_FER_2"/>
    <property type="match status" value="2"/>
</dbReference>
<evidence type="ECO:0000259" key="15">
    <source>
        <dbReference type="PROSITE" id="PS51379"/>
    </source>
</evidence>
<dbReference type="InterPro" id="IPR003149">
    <property type="entry name" value="Fe_hydrogenase_ssu"/>
</dbReference>
<dbReference type="NCBIfam" id="NF040763">
    <property type="entry name" value="FeFe_hydrog_A6"/>
    <property type="match status" value="1"/>
</dbReference>
<dbReference type="Gene3D" id="3.40.950.10">
    <property type="entry name" value="Fe-only Hydrogenase (Larger Subunit), Chain L, domain 3"/>
    <property type="match status" value="1"/>
</dbReference>
<reference evidence="17 18" key="1">
    <citation type="submission" date="2020-02" db="EMBL/GenBank/DDBJ databases">
        <title>Albibacoteraceae fam. nov., the first described family within the subdivision 4 Verrucomicrobia.</title>
        <authorList>
            <person name="Xi F."/>
        </authorList>
    </citation>
    <scope>NUCLEOTIDE SEQUENCE [LARGE SCALE GENOMIC DNA]</scope>
    <source>
        <strain evidence="17 18">CK1056</strain>
    </source>
</reference>
<dbReference type="Pfam" id="PF12838">
    <property type="entry name" value="Fer4_7"/>
    <property type="match status" value="1"/>
</dbReference>
<dbReference type="Gene3D" id="3.10.20.740">
    <property type="match status" value="1"/>
</dbReference>
<evidence type="ECO:0000256" key="1">
    <source>
        <dbReference type="ARBA" id="ARBA00001966"/>
    </source>
</evidence>
<keyword evidence="4" id="KW-0004">4Fe-4S</keyword>
<dbReference type="Pfam" id="PF10588">
    <property type="entry name" value="NADH-G_4Fe-4S_3"/>
    <property type="match status" value="1"/>
</dbReference>
<feature type="domain" description="4Fe-4S ferredoxin-type" evidence="15">
    <location>
        <begin position="137"/>
        <end position="156"/>
    </location>
</feature>
<dbReference type="InterPro" id="IPR019574">
    <property type="entry name" value="NADH_UbQ_OxRdtase_Gsu_4Fe4S-bd"/>
</dbReference>
<feature type="domain" description="2Fe-2S ferredoxin-type" evidence="14">
    <location>
        <begin position="1"/>
        <end position="78"/>
    </location>
</feature>
<keyword evidence="7" id="KW-0677">Repeat</keyword>
<organism evidence="17 18">
    <name type="scientific">Oceanipulchritudo coccoides</name>
    <dbReference type="NCBI Taxonomy" id="2706888"/>
    <lineage>
        <taxon>Bacteria</taxon>
        <taxon>Pseudomonadati</taxon>
        <taxon>Verrucomicrobiota</taxon>
        <taxon>Opitutia</taxon>
        <taxon>Puniceicoccales</taxon>
        <taxon>Oceanipulchritudinaceae</taxon>
        <taxon>Oceanipulchritudo</taxon>
    </lineage>
</organism>
<evidence type="ECO:0000259" key="16">
    <source>
        <dbReference type="PROSITE" id="PS51839"/>
    </source>
</evidence>
<dbReference type="InterPro" id="IPR036991">
    <property type="entry name" value="Fe_hydrogenase_ssu_sf"/>
</dbReference>
<dbReference type="SUPFAM" id="SSF53920">
    <property type="entry name" value="Fe-only hydrogenase"/>
    <property type="match status" value="1"/>
</dbReference>
<evidence type="ECO:0000313" key="18">
    <source>
        <dbReference type="Proteomes" id="UP000478417"/>
    </source>
</evidence>
<evidence type="ECO:0000256" key="7">
    <source>
        <dbReference type="ARBA" id="ARBA00022737"/>
    </source>
</evidence>
<dbReference type="FunFam" id="3.10.20.740:FF:000004">
    <property type="entry name" value="NADH-quinone oxidoreductase"/>
    <property type="match status" value="1"/>
</dbReference>
<comment type="subcellular location">
    <subcellularLocation>
        <location evidence="2">Membrane</location>
    </subcellularLocation>
</comment>
<comment type="cofactor">
    <cofactor evidence="1">
        <name>[4Fe-4S] cluster</name>
        <dbReference type="ChEBI" id="CHEBI:49883"/>
    </cofactor>
</comment>
<comment type="caution">
    <text evidence="17">The sequence shown here is derived from an EMBL/GenBank/DDBJ whole genome shotgun (WGS) entry which is preliminary data.</text>
</comment>
<dbReference type="InterPro" id="IPR017900">
    <property type="entry name" value="4Fe4S_Fe_S_CS"/>
</dbReference>
<sequence>MITVTINNQKCEVDESLSVLEATRKAGINIPTLCKMEDHPATGACRLCVVEVEGARNLQAACSTPVFEGMEIRTRTRRVREARKTLVELLLSEHCGECQTCVRNGDCELQDVAREMGIREIRYPGERCAGGIDDSTPALTRDSGKCIKCRRCVTVCGEVQGVGALFPQGRGFSTRIGPAFTMDLDDVPCVQCGQCAAVCPVGAINERSHQEEVWAALQDPGQHVVVQTAPAIRAALGECFNYEPGTLVTGKMTTALRKLGFDSVFDTNFTADLTIMEEGTELLTRLKRLVVEKDEAVSLPMFTSCSPGWIRFAEYFYPEFLPNISTCKSPQQMFGSVAKTYYAGKLGKKAEEITVVSVMPCTAKKYEAQRPEMNDSGVRDVDFVLTTRELAEMIKSAGIDFRNLDDGEMDAPMGLSSGAADIFANTGGVMEAAIRTAYELVTGRELPLENLHVEAVAGLEGIKEASLKLENCQPDWAFLEGVDLKVAAAHGLSNARKLLEALRSGLKEYHFVEVMTCPGGCIGGGGQPRYTDDSVRLKRMHAIFQEDEGKVLRKSHNNPQIAQIYSEFLGAPLGDRSHHLLHTHYTAHNP</sequence>
<dbReference type="Gene3D" id="3.40.50.1780">
    <property type="match status" value="1"/>
</dbReference>
<dbReference type="Proteomes" id="UP000478417">
    <property type="component" value="Unassembled WGS sequence"/>
</dbReference>
<dbReference type="Pfam" id="PF02906">
    <property type="entry name" value="Fe_hyd_lg_C"/>
    <property type="match status" value="1"/>
</dbReference>
<evidence type="ECO:0000256" key="3">
    <source>
        <dbReference type="ARBA" id="ARBA00005404"/>
    </source>
</evidence>
<keyword evidence="5" id="KW-0001">2Fe-2S</keyword>
<dbReference type="InterPro" id="IPR013352">
    <property type="entry name" value="Fe_hydrogenase_subset"/>
</dbReference>
<feature type="domain" description="4Fe-4S ferredoxin-type" evidence="15">
    <location>
        <begin position="178"/>
        <end position="209"/>
    </location>
</feature>
<keyword evidence="6" id="KW-0479">Metal-binding</keyword>
<dbReference type="GO" id="GO:0051539">
    <property type="term" value="F:4 iron, 4 sulfur cluster binding"/>
    <property type="evidence" value="ECO:0007669"/>
    <property type="project" value="UniProtKB-KW"/>
</dbReference>
<dbReference type="RefSeq" id="WP_163967275.1">
    <property type="nucleotide sequence ID" value="NZ_JAAGNX010000003.1"/>
</dbReference>
<dbReference type="PROSITE" id="PS51839">
    <property type="entry name" value="4FE4S_HC3"/>
    <property type="match status" value="1"/>
</dbReference>
<evidence type="ECO:0000256" key="2">
    <source>
        <dbReference type="ARBA" id="ARBA00004370"/>
    </source>
</evidence>
<name>A0A6B2M3M8_9BACT</name>
<dbReference type="Pfam" id="PF13510">
    <property type="entry name" value="Fer2_4"/>
    <property type="match status" value="1"/>
</dbReference>
<evidence type="ECO:0000256" key="4">
    <source>
        <dbReference type="ARBA" id="ARBA00022485"/>
    </source>
</evidence>
<evidence type="ECO:0000256" key="11">
    <source>
        <dbReference type="ARBA" id="ARBA00023027"/>
    </source>
</evidence>
<dbReference type="NCBIfam" id="TIGR02512">
    <property type="entry name" value="FeFe_hydrog_A"/>
    <property type="match status" value="1"/>
</dbReference>
<keyword evidence="9" id="KW-0408">Iron</keyword>
<keyword evidence="12" id="KW-0472">Membrane</keyword>
<dbReference type="InterPro" id="IPR017896">
    <property type="entry name" value="4Fe4S_Fe-S-bd"/>
</dbReference>
<dbReference type="PROSITE" id="PS00198">
    <property type="entry name" value="4FE4S_FER_1"/>
    <property type="match status" value="1"/>
</dbReference>
<proteinExistence type="inferred from homology"/>
<feature type="domain" description="4Fe-4S His(Cys)3-ligated-type" evidence="16">
    <location>
        <begin position="78"/>
        <end position="117"/>
    </location>
</feature>
<keyword evidence="8" id="KW-1278">Translocase</keyword>
<dbReference type="SMART" id="SM00929">
    <property type="entry name" value="NADH-G_4Fe-4S_3"/>
    <property type="match status" value="1"/>
</dbReference>
<dbReference type="Gene3D" id="4.10.260.20">
    <property type="entry name" value="Iron hydrogenase, small subunit"/>
    <property type="match status" value="1"/>
</dbReference>
<gene>
    <name evidence="17" type="ORF">G0Q06_13975</name>
</gene>
<evidence type="ECO:0000259" key="14">
    <source>
        <dbReference type="PROSITE" id="PS51085"/>
    </source>
</evidence>
<evidence type="ECO:0000256" key="6">
    <source>
        <dbReference type="ARBA" id="ARBA00022723"/>
    </source>
</evidence>
<dbReference type="InterPro" id="IPR004108">
    <property type="entry name" value="Fe_hydrogenase_lsu_C"/>
</dbReference>
<evidence type="ECO:0000256" key="5">
    <source>
        <dbReference type="ARBA" id="ARBA00022714"/>
    </source>
</evidence>
<dbReference type="AlphaFoldDB" id="A0A6B2M3M8"/>
<dbReference type="GO" id="GO:0005506">
    <property type="term" value="F:iron ion binding"/>
    <property type="evidence" value="ECO:0007669"/>
    <property type="project" value="InterPro"/>
</dbReference>
<dbReference type="InterPro" id="IPR001041">
    <property type="entry name" value="2Fe-2S_ferredoxin-type"/>
</dbReference>
<dbReference type="InterPro" id="IPR009016">
    <property type="entry name" value="Fe_hydrogenase"/>
</dbReference>
<dbReference type="GO" id="GO:0051537">
    <property type="term" value="F:2 iron, 2 sulfur cluster binding"/>
    <property type="evidence" value="ECO:0007669"/>
    <property type="project" value="UniProtKB-KW"/>
</dbReference>
<dbReference type="PANTHER" id="PTHR11615">
    <property type="entry name" value="NITRATE, FORMATE, IRON DEHYDROGENASE"/>
    <property type="match status" value="1"/>
</dbReference>
<dbReference type="SUPFAM" id="SSF54292">
    <property type="entry name" value="2Fe-2S ferredoxin-like"/>
    <property type="match status" value="1"/>
</dbReference>
<dbReference type="CDD" id="cd00207">
    <property type="entry name" value="fer2"/>
    <property type="match status" value="1"/>
</dbReference>
<comment type="cofactor">
    <cofactor evidence="13">
        <name>[2Fe-2S] cluster</name>
        <dbReference type="ChEBI" id="CHEBI:190135"/>
    </cofactor>
</comment>
<keyword evidence="11" id="KW-0520">NAD</keyword>
<comment type="similarity">
    <text evidence="3">Belongs to the complex I 75 kDa subunit family.</text>
</comment>
<evidence type="ECO:0000256" key="10">
    <source>
        <dbReference type="ARBA" id="ARBA00023014"/>
    </source>
</evidence>
<dbReference type="GO" id="GO:0016020">
    <property type="term" value="C:membrane"/>
    <property type="evidence" value="ECO:0007669"/>
    <property type="project" value="UniProtKB-SubCell"/>
</dbReference>
<evidence type="ECO:0000256" key="12">
    <source>
        <dbReference type="ARBA" id="ARBA00023136"/>
    </source>
</evidence>
<keyword evidence="10" id="KW-0411">Iron-sulfur</keyword>
<keyword evidence="18" id="KW-1185">Reference proteome</keyword>
<evidence type="ECO:0000256" key="9">
    <source>
        <dbReference type="ARBA" id="ARBA00023004"/>
    </source>
</evidence>
<dbReference type="SMART" id="SM00902">
    <property type="entry name" value="Fe_hyd_SSU"/>
    <property type="match status" value="1"/>
</dbReference>
<evidence type="ECO:0000256" key="13">
    <source>
        <dbReference type="ARBA" id="ARBA00034078"/>
    </source>
</evidence>
<accession>A0A6B2M3M8</accession>
<dbReference type="FunFam" id="3.30.70.20:FF:000035">
    <property type="entry name" value="Iron hydrogenase 1"/>
    <property type="match status" value="1"/>
</dbReference>
<evidence type="ECO:0000313" key="17">
    <source>
        <dbReference type="EMBL" id="NDV63568.1"/>
    </source>
</evidence>
<dbReference type="EMBL" id="JAAGNX010000003">
    <property type="protein sequence ID" value="NDV63568.1"/>
    <property type="molecule type" value="Genomic_DNA"/>
</dbReference>
<dbReference type="Pfam" id="PF02256">
    <property type="entry name" value="Fe_hyd_SSU"/>
    <property type="match status" value="1"/>
</dbReference>
<dbReference type="GO" id="GO:0008901">
    <property type="term" value="F:ferredoxin hydrogenase activity"/>
    <property type="evidence" value="ECO:0007669"/>
    <property type="project" value="InterPro"/>
</dbReference>
<dbReference type="Gene3D" id="3.30.70.20">
    <property type="match status" value="1"/>
</dbReference>
<dbReference type="SUPFAM" id="SSF54862">
    <property type="entry name" value="4Fe-4S ferredoxins"/>
    <property type="match status" value="1"/>
</dbReference>